<dbReference type="Proteomes" id="UP000649617">
    <property type="component" value="Unassembled WGS sequence"/>
</dbReference>
<comment type="caution">
    <text evidence="1">The sequence shown here is derived from an EMBL/GenBank/DDBJ whole genome shotgun (WGS) entry which is preliminary data.</text>
</comment>
<protein>
    <submittedName>
        <fullName evidence="1">Uncharacterized protein</fullName>
    </submittedName>
</protein>
<gene>
    <name evidence="1" type="ORF">SPIL2461_LOCUS15550</name>
</gene>
<evidence type="ECO:0000313" key="2">
    <source>
        <dbReference type="Proteomes" id="UP000649617"/>
    </source>
</evidence>
<accession>A0A812UJX5</accession>
<name>A0A812UJX5_SYMPI</name>
<keyword evidence="2" id="KW-1185">Reference proteome</keyword>
<evidence type="ECO:0000313" key="1">
    <source>
        <dbReference type="EMBL" id="CAE7578990.1"/>
    </source>
</evidence>
<dbReference type="OrthoDB" id="443926at2759"/>
<reference evidence="1" key="1">
    <citation type="submission" date="2021-02" db="EMBL/GenBank/DDBJ databases">
        <authorList>
            <person name="Dougan E. K."/>
            <person name="Rhodes N."/>
            <person name="Thang M."/>
            <person name="Chan C."/>
        </authorList>
    </citation>
    <scope>NUCLEOTIDE SEQUENCE</scope>
</reference>
<dbReference type="AlphaFoldDB" id="A0A812UJX5"/>
<dbReference type="EMBL" id="CAJNIZ010038513">
    <property type="protein sequence ID" value="CAE7578990.1"/>
    <property type="molecule type" value="Genomic_DNA"/>
</dbReference>
<proteinExistence type="predicted"/>
<organism evidence="1 2">
    <name type="scientific">Symbiodinium pilosum</name>
    <name type="common">Dinoflagellate</name>
    <dbReference type="NCBI Taxonomy" id="2952"/>
    <lineage>
        <taxon>Eukaryota</taxon>
        <taxon>Sar</taxon>
        <taxon>Alveolata</taxon>
        <taxon>Dinophyceae</taxon>
        <taxon>Suessiales</taxon>
        <taxon>Symbiodiniaceae</taxon>
        <taxon>Symbiodinium</taxon>
    </lineage>
</organism>
<sequence>MPGKGGDYAFAVDRNGFHWKCVNRMQIDGDSGRYDNWACIPLACFKKEGTILRGFKFEEDCKKPAVIVNDDGAVVNEAPEDAEEYPPIELLKPPLRPDEMAVPPSLLVTPPWQWRRPHERSQAGGRRDCCFL</sequence>